<evidence type="ECO:0000313" key="1">
    <source>
        <dbReference type="EMBL" id="OWP79458.1"/>
    </source>
</evidence>
<evidence type="ECO:0000313" key="2">
    <source>
        <dbReference type="Proteomes" id="UP000198034"/>
    </source>
</evidence>
<accession>A0A2D0AI08</accession>
<dbReference type="Proteomes" id="UP000198034">
    <property type="component" value="Unassembled WGS sequence"/>
</dbReference>
<dbReference type="PROSITE" id="PS51257">
    <property type="entry name" value="PROKAR_LIPOPROTEIN"/>
    <property type="match status" value="1"/>
</dbReference>
<proteinExistence type="predicted"/>
<gene>
    <name evidence="1" type="ORF">BWK62_01825</name>
</gene>
<organism evidence="1 2">
    <name type="scientific">Flavobacterium columnare</name>
    <dbReference type="NCBI Taxonomy" id="996"/>
    <lineage>
        <taxon>Bacteria</taxon>
        <taxon>Pseudomonadati</taxon>
        <taxon>Bacteroidota</taxon>
        <taxon>Flavobacteriia</taxon>
        <taxon>Flavobacteriales</taxon>
        <taxon>Flavobacteriaceae</taxon>
        <taxon>Flavobacterium</taxon>
    </lineage>
</organism>
<protein>
    <recommendedName>
        <fullName evidence="3">Lipoprotein</fullName>
    </recommendedName>
</protein>
<evidence type="ECO:0008006" key="3">
    <source>
        <dbReference type="Google" id="ProtNLM"/>
    </source>
</evidence>
<name>A0A2D0AI08_9FLAO</name>
<dbReference type="EMBL" id="MTCY01000003">
    <property type="protein sequence ID" value="OWP79458.1"/>
    <property type="molecule type" value="Genomic_DNA"/>
</dbReference>
<dbReference type="AlphaFoldDB" id="A0A2D0AI08"/>
<comment type="caution">
    <text evidence="1">The sequence shown here is derived from an EMBL/GenBank/DDBJ whole genome shotgun (WGS) entry which is preliminary data.</text>
</comment>
<reference evidence="1 2" key="1">
    <citation type="journal article" date="2017" name="Infect. Genet. Evol.">
        <title>Comparative genome analysis of fish pathogen Flavobacterium columnare reveals extensive sequence diversity within the species.</title>
        <authorList>
            <person name="Kayansamruaj P."/>
            <person name="Dong H.T."/>
            <person name="Hirono I."/>
            <person name="Kondo H."/>
            <person name="Senapin S."/>
            <person name="Rodkhum C."/>
        </authorList>
    </citation>
    <scope>NUCLEOTIDE SEQUENCE [LARGE SCALE GENOMIC DNA]</scope>
    <source>
        <strain evidence="1 2">1214</strain>
    </source>
</reference>
<dbReference type="OrthoDB" id="978531at2"/>
<sequence length="246" mass="28674">MKYFVSLLLMYFLLTSCVFTETIEITKEGSGKYTFAMDGSSLMTMIPKDSLALGKEIDSVLTFKQLLEEKKDSISKLSSKEQAELKNIENFSMRFKMNEKEKQFLFSLETSFKSVTDLQGLIDNMESIQRFRKASKNQKMRFMADPSFFKGTSVKMECFYDGKKFLRKTILDQEVLRKMNIDSLSQYKMILEASRYIVNYHFPKPVKTISNKSVIFSNDRKIATVEFSFQEILKSPECLNLQVQFK</sequence>